<evidence type="ECO:0000256" key="17">
    <source>
        <dbReference type="SAM" id="MobiDB-lite"/>
    </source>
</evidence>
<evidence type="ECO:0000256" key="12">
    <source>
        <dbReference type="ARBA" id="ARBA00059619"/>
    </source>
</evidence>
<dbReference type="PANTHER" id="PTHR19432">
    <property type="entry name" value="SUGAR TRANSPORTER"/>
    <property type="match status" value="1"/>
</dbReference>
<keyword evidence="11 18" id="KW-0472">Membrane</keyword>
<feature type="transmembrane region" description="Helical" evidence="18">
    <location>
        <begin position="399"/>
        <end position="416"/>
    </location>
</feature>
<dbReference type="Proteomes" id="UP001497457">
    <property type="component" value="Unassembled WGS sequence"/>
</dbReference>
<proteinExistence type="inferred from homology"/>
<dbReference type="GO" id="GO:0005886">
    <property type="term" value="C:plasma membrane"/>
    <property type="evidence" value="ECO:0007669"/>
    <property type="project" value="UniProtKB-SubCell"/>
</dbReference>
<evidence type="ECO:0000256" key="14">
    <source>
        <dbReference type="ARBA" id="ARBA00075900"/>
    </source>
</evidence>
<feature type="region of interest" description="Disordered" evidence="17">
    <location>
        <begin position="1"/>
        <end position="67"/>
    </location>
</feature>
<dbReference type="InterPro" id="IPR005989">
    <property type="entry name" value="Suc_symporter_pln"/>
</dbReference>
<accession>A0ABC9GYF1</accession>
<evidence type="ECO:0000256" key="10">
    <source>
        <dbReference type="ARBA" id="ARBA00022989"/>
    </source>
</evidence>
<evidence type="ECO:0000256" key="4">
    <source>
        <dbReference type="ARBA" id="ARBA00011738"/>
    </source>
</evidence>
<evidence type="ECO:0000256" key="1">
    <source>
        <dbReference type="ARBA" id="ARBA00004651"/>
    </source>
</evidence>
<comment type="caution">
    <text evidence="19">The sequence shown here is derived from an EMBL/GenBank/DDBJ whole genome shotgun (WGS) entry which is preliminary data.</text>
</comment>
<evidence type="ECO:0000256" key="18">
    <source>
        <dbReference type="SAM" id="Phobius"/>
    </source>
</evidence>
<feature type="transmembrane region" description="Helical" evidence="18">
    <location>
        <begin position="517"/>
        <end position="544"/>
    </location>
</feature>
<comment type="function">
    <text evidence="12">Responsible for the transport of sucrose into the cell, with the concomitant uptake of protons (symport system). May also transport other glucosides.</text>
</comment>
<dbReference type="Gene3D" id="1.20.1250.20">
    <property type="entry name" value="MFS general substrate transporter like domains"/>
    <property type="match status" value="2"/>
</dbReference>
<dbReference type="PANTHER" id="PTHR19432:SF64">
    <property type="entry name" value="SUCROSE TRANSPORT PROTEIN SUT1"/>
    <property type="match status" value="1"/>
</dbReference>
<feature type="compositionally biased region" description="Polar residues" evidence="17">
    <location>
        <begin position="23"/>
        <end position="37"/>
    </location>
</feature>
<comment type="pathway">
    <text evidence="2">Glycan biosynthesis; sucrose metabolism.</text>
</comment>
<name>A0ABC9GYF1_9POAL</name>
<keyword evidence="10 18" id="KW-1133">Transmembrane helix</keyword>
<dbReference type="EMBL" id="CAXIPR030000897">
    <property type="protein sequence ID" value="CAM0147489.1"/>
    <property type="molecule type" value="Genomic_DNA"/>
</dbReference>
<feature type="transmembrane region" description="Helical" evidence="18">
    <location>
        <begin position="178"/>
        <end position="198"/>
    </location>
</feature>
<dbReference type="InterPro" id="IPR036259">
    <property type="entry name" value="MFS_trans_sf"/>
</dbReference>
<dbReference type="CDD" id="cd17313">
    <property type="entry name" value="MFS_SLC45_SUC"/>
    <property type="match status" value="1"/>
</dbReference>
<keyword evidence="8 18" id="KW-0812">Transmembrane</keyword>
<evidence type="ECO:0000256" key="9">
    <source>
        <dbReference type="ARBA" id="ARBA00022847"/>
    </source>
</evidence>
<evidence type="ECO:0000256" key="11">
    <source>
        <dbReference type="ARBA" id="ARBA00023136"/>
    </source>
</evidence>
<feature type="transmembrane region" description="Helical" evidence="18">
    <location>
        <begin position="141"/>
        <end position="166"/>
    </location>
</feature>
<evidence type="ECO:0000256" key="13">
    <source>
        <dbReference type="ARBA" id="ARBA00073628"/>
    </source>
</evidence>
<evidence type="ECO:0000256" key="7">
    <source>
        <dbReference type="ARBA" id="ARBA00022597"/>
    </source>
</evidence>
<feature type="transmembrane region" description="Helical" evidence="18">
    <location>
        <begin position="556"/>
        <end position="576"/>
    </location>
</feature>
<evidence type="ECO:0000313" key="20">
    <source>
        <dbReference type="Proteomes" id="UP001497457"/>
    </source>
</evidence>
<gene>
    <name evidence="19" type="ORF">URODEC1_LOCUS120916</name>
</gene>
<sequence>MRALARSRPLNASPSPLAPDTHPPTSLASPHSARSQRTSSPPPTPLSLSIFVHLPPPPGTPRTASQSFASPLVPLRRFGLVSINFFPAGGGDLGGVGGGRTNGGMARGDGELELTVGVRGAGGGGGGAAADAPEPISLGRLILAGMVAGGVQYGWALQLSLLTPYVQTLGLSHALTSFMWLCGPIAGLVVQPLVGLYSDKCTARWGRRRPFILTGCLLICLAVVIVGFSSDIGAALGDTKEECSLYHGPRWHAAIVYVLGFWLLDFSNNTVQGPARALMADLSGHHGPSAANSIFCSWMALGNILGYSSGSTNNWHKWFPFLKTKACCEACANLKGAFLVAVVFLIFCLTITLIFAREVPFKGNQNLPTKANGEVEAEPSGPLAVFQGFKNLPTGMPSVLLVTGLTWLSWFPFILYDTDWMGREIYHGDPKGTNAQVAAFDEGVRVGSFGLLLNSIVLGFSSFLIEPMCRKVGPRLVWVTSNFMVCMAMAATALISYWSLKDYHGYVQDAITASTSIKAVCLILFAFLGVPLAILYSVPFAVTAQLAASKGGGQGLCTGVLNISIVIPQVIIALGAGPWDALFGKGNIPAFGIASGFALIGGIVGLFLLPKISKRQFRAVSGGGH</sequence>
<organism evidence="19 20">
    <name type="scientific">Urochloa decumbens</name>
    <dbReference type="NCBI Taxonomy" id="240449"/>
    <lineage>
        <taxon>Eukaryota</taxon>
        <taxon>Viridiplantae</taxon>
        <taxon>Streptophyta</taxon>
        <taxon>Embryophyta</taxon>
        <taxon>Tracheophyta</taxon>
        <taxon>Spermatophyta</taxon>
        <taxon>Magnoliopsida</taxon>
        <taxon>Liliopsida</taxon>
        <taxon>Poales</taxon>
        <taxon>Poaceae</taxon>
        <taxon>PACMAD clade</taxon>
        <taxon>Panicoideae</taxon>
        <taxon>Panicodae</taxon>
        <taxon>Paniceae</taxon>
        <taxon>Melinidinae</taxon>
        <taxon>Urochloa</taxon>
    </lineage>
</organism>
<feature type="transmembrane region" description="Helical" evidence="18">
    <location>
        <begin position="588"/>
        <end position="609"/>
    </location>
</feature>
<dbReference type="Pfam" id="PF13347">
    <property type="entry name" value="MFS_2"/>
    <property type="match status" value="1"/>
</dbReference>
<keyword evidence="5" id="KW-0813">Transport</keyword>
<dbReference type="FunFam" id="1.20.1250.20:FF:000169">
    <property type="entry name" value="Sucrose transport protein SUC3"/>
    <property type="match status" value="1"/>
</dbReference>
<feature type="transmembrane region" description="Helical" evidence="18">
    <location>
        <begin position="337"/>
        <end position="356"/>
    </location>
</feature>
<keyword evidence="20" id="KW-1185">Reference proteome</keyword>
<keyword evidence="9" id="KW-0769">Symport</keyword>
<evidence type="ECO:0000256" key="6">
    <source>
        <dbReference type="ARBA" id="ARBA00022475"/>
    </source>
</evidence>
<feature type="transmembrane region" description="Helical" evidence="18">
    <location>
        <begin position="477"/>
        <end position="497"/>
    </location>
</feature>
<protein>
    <recommendedName>
        <fullName evidence="13">Sucrose transport protein SUT3</fullName>
    </recommendedName>
    <alternativeName>
        <fullName evidence="15">Sucrose permease 3</fullName>
    </alternativeName>
    <alternativeName>
        <fullName evidence="14">Sucrose transporter 3</fullName>
    </alternativeName>
    <alternativeName>
        <fullName evidence="16">Sucrose-proton symporter 3</fullName>
    </alternativeName>
</protein>
<comment type="similarity">
    <text evidence="3">Belongs to the glycoside-pentoside-hexuronide (GPH) cation symporter transporter (TC 2.A.2.4) family.</text>
</comment>
<keyword evidence="6" id="KW-1003">Cell membrane</keyword>
<feature type="transmembrane region" description="Helical" evidence="18">
    <location>
        <begin position="250"/>
        <end position="268"/>
    </location>
</feature>
<evidence type="ECO:0000256" key="5">
    <source>
        <dbReference type="ARBA" id="ARBA00022448"/>
    </source>
</evidence>
<feature type="transmembrane region" description="Helical" evidence="18">
    <location>
        <begin position="210"/>
        <end position="230"/>
    </location>
</feature>
<comment type="subcellular location">
    <subcellularLocation>
        <location evidence="1">Cell membrane</location>
        <topology evidence="1">Multi-pass membrane protein</topology>
    </subcellularLocation>
</comment>
<comment type="subunit">
    <text evidence="4">Homodimer.</text>
</comment>
<dbReference type="AlphaFoldDB" id="A0ABC9GYF1"/>
<dbReference type="NCBIfam" id="TIGR01301">
    <property type="entry name" value="GPH_sucrose"/>
    <property type="match status" value="1"/>
</dbReference>
<evidence type="ECO:0000256" key="16">
    <source>
        <dbReference type="ARBA" id="ARBA00080882"/>
    </source>
</evidence>
<evidence type="ECO:0000256" key="2">
    <source>
        <dbReference type="ARBA" id="ARBA00004914"/>
    </source>
</evidence>
<dbReference type="SUPFAM" id="SSF103473">
    <property type="entry name" value="MFS general substrate transporter"/>
    <property type="match status" value="1"/>
</dbReference>
<keyword evidence="7" id="KW-0762">Sugar transport</keyword>
<evidence type="ECO:0000256" key="8">
    <source>
        <dbReference type="ARBA" id="ARBA00022692"/>
    </source>
</evidence>
<evidence type="ECO:0000313" key="19">
    <source>
        <dbReference type="EMBL" id="CAM0147489.1"/>
    </source>
</evidence>
<evidence type="ECO:0000256" key="3">
    <source>
        <dbReference type="ARBA" id="ARBA00007134"/>
    </source>
</evidence>
<reference evidence="19 20" key="1">
    <citation type="submission" date="2024-10" db="EMBL/GenBank/DDBJ databases">
        <authorList>
            <person name="Ryan C."/>
        </authorList>
    </citation>
    <scope>NUCLEOTIDE SEQUENCE [LARGE SCALE GENOMIC DNA]</scope>
</reference>
<dbReference type="GO" id="GO:0015293">
    <property type="term" value="F:symporter activity"/>
    <property type="evidence" value="ECO:0007669"/>
    <property type="project" value="UniProtKB-KW"/>
</dbReference>
<evidence type="ECO:0000256" key="15">
    <source>
        <dbReference type="ARBA" id="ARBA00079533"/>
    </source>
</evidence>